<proteinExistence type="predicted"/>
<accession>A0AAV1K9E0</accession>
<dbReference type="InterPro" id="IPR000477">
    <property type="entry name" value="RT_dom"/>
</dbReference>
<dbReference type="InterPro" id="IPR043502">
    <property type="entry name" value="DNA/RNA_pol_sf"/>
</dbReference>
<comment type="caution">
    <text evidence="2">The sequence shown here is derived from an EMBL/GenBank/DDBJ whole genome shotgun (WGS) entry which is preliminary data.</text>
</comment>
<dbReference type="EMBL" id="CAVLGL010000002">
    <property type="protein sequence ID" value="CAK1578989.1"/>
    <property type="molecule type" value="Genomic_DNA"/>
</dbReference>
<feature type="domain" description="Reverse transcriptase" evidence="1">
    <location>
        <begin position="295"/>
        <end position="568"/>
    </location>
</feature>
<dbReference type="CDD" id="cd01650">
    <property type="entry name" value="RT_nLTR_like"/>
    <property type="match status" value="1"/>
</dbReference>
<gene>
    <name evidence="2" type="ORF">PARMNEM_LOCUS1006</name>
</gene>
<evidence type="ECO:0000313" key="3">
    <source>
        <dbReference type="Proteomes" id="UP001314205"/>
    </source>
</evidence>
<dbReference type="PROSITE" id="PS50878">
    <property type="entry name" value="RT_POL"/>
    <property type="match status" value="1"/>
</dbReference>
<dbReference type="Proteomes" id="UP001314205">
    <property type="component" value="Unassembled WGS sequence"/>
</dbReference>
<sequence length="729" mass="83409">MEDVFVSDHLPIYLECNLNTVRPKLLIHEVRRSAVIWGERDESQINRYRNLCNNSLREVDFPPEFGKCSHGSCSLENHKLVLDSFYKRIVDILQDAAVQTKPQLRDKPRRNKVLSGWNKYVREAHREARLRFQNWVLHSRPPSGLIYEQMCESRKIFKGRLKWCLNNQEQIKMDQIAKLRAEQNFSKFWKSTGKLNVRPGLPASVDSKNDPGDIANLLMEHFKVRSPLGPSATRTESGPAVHGERPLLLFTTGQVKDVIKGMSRGKSPGHDGLSIEHLKYAGVHLPRVLSLFFNMCISHSYLPADLMKTTVVPIVKNRTGDISDKRNYRPISLATTIAKILDSLLDSCLQNYLHLHDAQFGFRPGLSTESAILSLKHTVQYYTDRRTPVYACFLDLSKAFDLVSYDVLWRKMEDRGIPAEIINIFRYWYANQTNHVKWSNSLSESYRLECGVRQGGLSSPKLFNLYVNDLLVELSSMRVGCRVGGVCINSISYADDMVLLGPTVNAIREMLKVCETYAASHGLVYNTEKSQYMVFRVAGRCPESIPAINLNGSELKRVYQFKYLGHILADDLKDDLDIERERRALAVRGNMLARRFARCSDQVKITLFKAYCQGLYTGGLWIRYAKKSLNTLRVQYNNVFRMMLALPRFCSASGMFAQTRTDGFHAIVRKKVASLIGRIRRSDNSILRTVADDPHAPIVRHFVRTMTHTEDGYSSRCRPHGVPLRYMTN</sequence>
<evidence type="ECO:0000313" key="2">
    <source>
        <dbReference type="EMBL" id="CAK1578989.1"/>
    </source>
</evidence>
<organism evidence="2 3">
    <name type="scientific">Parnassius mnemosyne</name>
    <name type="common">clouded apollo</name>
    <dbReference type="NCBI Taxonomy" id="213953"/>
    <lineage>
        <taxon>Eukaryota</taxon>
        <taxon>Metazoa</taxon>
        <taxon>Ecdysozoa</taxon>
        <taxon>Arthropoda</taxon>
        <taxon>Hexapoda</taxon>
        <taxon>Insecta</taxon>
        <taxon>Pterygota</taxon>
        <taxon>Neoptera</taxon>
        <taxon>Endopterygota</taxon>
        <taxon>Lepidoptera</taxon>
        <taxon>Glossata</taxon>
        <taxon>Ditrysia</taxon>
        <taxon>Papilionoidea</taxon>
        <taxon>Papilionidae</taxon>
        <taxon>Parnassiinae</taxon>
        <taxon>Parnassini</taxon>
        <taxon>Parnassius</taxon>
        <taxon>Driopa</taxon>
    </lineage>
</organism>
<reference evidence="2 3" key="1">
    <citation type="submission" date="2023-11" db="EMBL/GenBank/DDBJ databases">
        <authorList>
            <person name="Hedman E."/>
            <person name="Englund M."/>
            <person name="Stromberg M."/>
            <person name="Nyberg Akerstrom W."/>
            <person name="Nylinder S."/>
            <person name="Jareborg N."/>
            <person name="Kallberg Y."/>
            <person name="Kronander E."/>
        </authorList>
    </citation>
    <scope>NUCLEOTIDE SEQUENCE [LARGE SCALE GENOMIC DNA]</scope>
</reference>
<name>A0AAV1K9E0_9NEOP</name>
<dbReference type="SUPFAM" id="SSF56672">
    <property type="entry name" value="DNA/RNA polymerases"/>
    <property type="match status" value="1"/>
</dbReference>
<evidence type="ECO:0000259" key="1">
    <source>
        <dbReference type="PROSITE" id="PS50878"/>
    </source>
</evidence>
<keyword evidence="3" id="KW-1185">Reference proteome</keyword>
<dbReference type="PANTHER" id="PTHR19446">
    <property type="entry name" value="REVERSE TRANSCRIPTASES"/>
    <property type="match status" value="1"/>
</dbReference>
<dbReference type="GO" id="GO:0071897">
    <property type="term" value="P:DNA biosynthetic process"/>
    <property type="evidence" value="ECO:0007669"/>
    <property type="project" value="UniProtKB-ARBA"/>
</dbReference>
<protein>
    <recommendedName>
        <fullName evidence="1">Reverse transcriptase domain-containing protein</fullName>
    </recommendedName>
</protein>
<dbReference type="Pfam" id="PF00078">
    <property type="entry name" value="RVT_1"/>
    <property type="match status" value="1"/>
</dbReference>
<dbReference type="AlphaFoldDB" id="A0AAV1K9E0"/>